<feature type="region of interest" description="Disordered" evidence="1">
    <location>
        <begin position="37"/>
        <end position="59"/>
    </location>
</feature>
<gene>
    <name evidence="3" type="ORF">SCF082_LOCUS20032</name>
</gene>
<comment type="caution">
    <text evidence="3">The sequence shown here is derived from an EMBL/GenBank/DDBJ whole genome shotgun (WGS) entry which is preliminary data.</text>
</comment>
<evidence type="ECO:0000313" key="4">
    <source>
        <dbReference type="Proteomes" id="UP001642464"/>
    </source>
</evidence>
<feature type="transmembrane region" description="Helical" evidence="2">
    <location>
        <begin position="12"/>
        <end position="33"/>
    </location>
</feature>
<keyword evidence="2" id="KW-1133">Transmembrane helix</keyword>
<dbReference type="Pfam" id="PF14234">
    <property type="entry name" value="DUF4336"/>
    <property type="match status" value="1"/>
</dbReference>
<organism evidence="3 4">
    <name type="scientific">Durusdinium trenchii</name>
    <dbReference type="NCBI Taxonomy" id="1381693"/>
    <lineage>
        <taxon>Eukaryota</taxon>
        <taxon>Sar</taxon>
        <taxon>Alveolata</taxon>
        <taxon>Dinophyceae</taxon>
        <taxon>Suessiales</taxon>
        <taxon>Symbiodiniaceae</taxon>
        <taxon>Durusdinium</taxon>
    </lineage>
</organism>
<proteinExistence type="predicted"/>
<dbReference type="Proteomes" id="UP001642464">
    <property type="component" value="Unassembled WGS sequence"/>
</dbReference>
<evidence type="ECO:0000256" key="2">
    <source>
        <dbReference type="SAM" id="Phobius"/>
    </source>
</evidence>
<keyword evidence="4" id="KW-1185">Reference proteome</keyword>
<keyword evidence="2" id="KW-0812">Transmembrane</keyword>
<reference evidence="3 4" key="1">
    <citation type="submission" date="2024-02" db="EMBL/GenBank/DDBJ databases">
        <authorList>
            <person name="Chen Y."/>
            <person name="Shah S."/>
            <person name="Dougan E. K."/>
            <person name="Thang M."/>
            <person name="Chan C."/>
        </authorList>
    </citation>
    <scope>NUCLEOTIDE SEQUENCE [LARGE SCALE GENOMIC DNA]</scope>
</reference>
<dbReference type="EMBL" id="CAXAMM010013858">
    <property type="protein sequence ID" value="CAK9032342.1"/>
    <property type="molecule type" value="Genomic_DNA"/>
</dbReference>
<evidence type="ECO:0000313" key="3">
    <source>
        <dbReference type="EMBL" id="CAK9032342.1"/>
    </source>
</evidence>
<dbReference type="PANTHER" id="PTHR33835:SF2">
    <property type="entry name" value="LYSINE-TRNA LIGASE"/>
    <property type="match status" value="1"/>
</dbReference>
<accession>A0ABP0L0L9</accession>
<evidence type="ECO:0000256" key="1">
    <source>
        <dbReference type="SAM" id="MobiDB-lite"/>
    </source>
</evidence>
<dbReference type="PANTHER" id="PTHR33835">
    <property type="entry name" value="YALI0C07656P"/>
    <property type="match status" value="1"/>
</dbReference>
<dbReference type="InterPro" id="IPR025638">
    <property type="entry name" value="DUF4336"/>
</dbReference>
<protein>
    <submittedName>
        <fullName evidence="3">Protein MEI2-like 4</fullName>
    </submittedName>
</protein>
<keyword evidence="2" id="KW-0472">Membrane</keyword>
<name>A0ABP0L0L9_9DINO</name>
<sequence length="481" mass="53270">MVRRSSSRASSFHPWVVCGVVCFAVGFVCLDFVNGRGRSPDRSARRASGPSLLPPEVPPESRWDLWPALPVAPYERRRTILAEYIPGKLWGLEQKLGLLYVHVPIRMTVLRLEAGGLLVYGAVAPTGECISILRGLEASYGTVRFLILPTVAVEHKTFAGPLARQLPEAEVWYAPGQYSVPFPLPLEFLGFPLTRLRELPKTSEGADLPWGSELEHKVLGPVGKDPSTGAFCEVAFYVPRLRLLLLTDLLISIPASPPAILQEDPRQMSQSMVNAEDPKTMGPLLFHARDGPLEPLESDVRALQRGWQRIVIFSLFFQSGAIDVQSIGEAIQDAQKSKAPELGWGGLLPWNYREDWQEAFEAVSGGVLVPPILQALVLNRGERDAKALRDFVDAVSAWPFERMQSLHFDGLTACTPSDWRSAFRRFLDEPLLPFGTSGPKPREVEAQLIGQSDLEFLRGFGRQLQAGGIIDPLLEKRQSLV</sequence>